<gene>
    <name evidence="1" type="ordered locus">VEA_001552</name>
</gene>
<keyword evidence="2" id="KW-1185">Reference proteome</keyword>
<organism evidence="1 2">
    <name type="scientific">Vibrio antiquarius (strain Ex25)</name>
    <dbReference type="NCBI Taxonomy" id="150340"/>
    <lineage>
        <taxon>Bacteria</taxon>
        <taxon>Pseudomonadati</taxon>
        <taxon>Pseudomonadota</taxon>
        <taxon>Gammaproteobacteria</taxon>
        <taxon>Vibrionales</taxon>
        <taxon>Vibrionaceae</taxon>
        <taxon>Vibrio</taxon>
        <taxon>Vibrio diabolicus subgroup</taxon>
    </lineage>
</organism>
<accession>A0ACA6QUK0</accession>
<name>A0ACA6QUK0_VIBAE</name>
<dbReference type="EMBL" id="CP001806">
    <property type="protein sequence ID" value="ACY54235.1"/>
    <property type="molecule type" value="Genomic_DNA"/>
</dbReference>
<dbReference type="Proteomes" id="UP000002571">
    <property type="component" value="Chromosome 2"/>
</dbReference>
<protein>
    <submittedName>
        <fullName evidence="1">Uncharacterized protein</fullName>
    </submittedName>
</protein>
<evidence type="ECO:0000313" key="2">
    <source>
        <dbReference type="Proteomes" id="UP000002571"/>
    </source>
</evidence>
<sequence>MQLIVSLIKMNLQLSVSKDINFEAREVRVEVNVLLKECEFH</sequence>
<evidence type="ECO:0000313" key="1">
    <source>
        <dbReference type="EMBL" id="ACY54235.1"/>
    </source>
</evidence>
<proteinExistence type="predicted"/>
<reference evidence="1" key="1">
    <citation type="submission" date="2009-10" db="EMBL/GenBank/DDBJ databases">
        <authorList>
            <consortium name="Los Alamos National Laboratory (LANL)"/>
            <consortium name="National Microbial Pathogen Data Resource (NMPDR)"/>
            <person name="Munk A.C."/>
            <person name="Tapia R."/>
            <person name="Green L."/>
            <person name="Rogers Y."/>
            <person name="Detter J.C."/>
            <person name="Bruce D."/>
            <person name="Brettin T.S."/>
            <person name="Colwell R."/>
            <person name="Huq A."/>
            <person name="Grim C.J."/>
            <person name="Hasan N.A."/>
            <person name="Vonstein V."/>
            <person name="Bartels D."/>
        </authorList>
    </citation>
    <scope>NUCLEOTIDE SEQUENCE</scope>
    <source>
        <strain evidence="1">EX25</strain>
    </source>
</reference>